<dbReference type="Proteomes" id="UP000279446">
    <property type="component" value="Unassembled WGS sequence"/>
</dbReference>
<reference evidence="1 2" key="1">
    <citation type="submission" date="2018-12" db="EMBL/GenBank/DDBJ databases">
        <authorList>
            <person name="Sun L."/>
            <person name="Chen Z."/>
        </authorList>
    </citation>
    <scope>NUCLEOTIDE SEQUENCE [LARGE SCALE GENOMIC DNA]</scope>
    <source>
        <strain evidence="1 2">DSM 15890</strain>
    </source>
</reference>
<dbReference type="EMBL" id="RZNY01000003">
    <property type="protein sequence ID" value="RUT47676.1"/>
    <property type="molecule type" value="Genomic_DNA"/>
</dbReference>
<sequence>MKPYRITELAKKYIDYDMISTHTALPDFPVPRVRLLYTFLMDRDGGKSYRTAETFALAAFLVQLGLDIHDRIDQESHRKEERSMRSRQLKVLAGDYFSSAFYELLAQAGEIEMISVMSAAICEVNKLKVNLYSKLKGMLLSAEDYLKEHVHLKMPLFLSFSHLLDKSVHNIWRLLLAELSRCEIILSEINSSGELPQNHRGYAYLKIMETGTFEDKETLTGSSVGDREWKSLLAKYGVKEQLIVLLHQSVERTQLLLQECKGETVRSELGKALEPFISIISPPCRSLQEG</sequence>
<dbReference type="GO" id="GO:0009234">
    <property type="term" value="P:menaquinone biosynthetic process"/>
    <property type="evidence" value="ECO:0007669"/>
    <property type="project" value="InterPro"/>
</dbReference>
<organism evidence="1 2">
    <name type="scientific">Paenibacillus anaericanus</name>
    <dbReference type="NCBI Taxonomy" id="170367"/>
    <lineage>
        <taxon>Bacteria</taxon>
        <taxon>Bacillati</taxon>
        <taxon>Bacillota</taxon>
        <taxon>Bacilli</taxon>
        <taxon>Bacillales</taxon>
        <taxon>Paenibacillaceae</taxon>
        <taxon>Paenibacillus</taxon>
    </lineage>
</organism>
<protein>
    <submittedName>
        <fullName evidence="1">Heptaprenyl diphosphate synthase</fullName>
    </submittedName>
</protein>
<proteinExistence type="predicted"/>
<dbReference type="Pfam" id="PF07307">
    <property type="entry name" value="HEPPP_synt_1"/>
    <property type="match status" value="1"/>
</dbReference>
<evidence type="ECO:0000313" key="1">
    <source>
        <dbReference type="EMBL" id="RUT47676.1"/>
    </source>
</evidence>
<dbReference type="RefSeq" id="WP_127190875.1">
    <property type="nucleotide sequence ID" value="NZ_JAUSSS010000002.1"/>
</dbReference>
<dbReference type="Gene3D" id="1.20.120.1450">
    <property type="match status" value="1"/>
</dbReference>
<keyword evidence="2" id="KW-1185">Reference proteome</keyword>
<dbReference type="InterPro" id="IPR009920">
    <property type="entry name" value="HEPPP_synth_su1"/>
</dbReference>
<evidence type="ECO:0000313" key="2">
    <source>
        <dbReference type="Proteomes" id="UP000279446"/>
    </source>
</evidence>
<dbReference type="OrthoDB" id="2417886at2"/>
<comment type="caution">
    <text evidence="1">The sequence shown here is derived from an EMBL/GenBank/DDBJ whole genome shotgun (WGS) entry which is preliminary data.</text>
</comment>
<gene>
    <name evidence="1" type="ORF">EJP82_04655</name>
</gene>
<accession>A0A433YCR7</accession>
<dbReference type="AlphaFoldDB" id="A0A433YCR7"/>
<name>A0A433YCR7_9BACL</name>